<dbReference type="GO" id="GO:0016810">
    <property type="term" value="F:hydrolase activity, acting on carbon-nitrogen (but not peptide) bonds"/>
    <property type="evidence" value="ECO:0007669"/>
    <property type="project" value="InterPro"/>
</dbReference>
<dbReference type="Pfam" id="PF07969">
    <property type="entry name" value="Amidohydro_3"/>
    <property type="match status" value="1"/>
</dbReference>
<dbReference type="InterPro" id="IPR013108">
    <property type="entry name" value="Amidohydro_3"/>
</dbReference>
<evidence type="ECO:0000259" key="2">
    <source>
        <dbReference type="Pfam" id="PF07969"/>
    </source>
</evidence>
<dbReference type="InterPro" id="IPR051781">
    <property type="entry name" value="Metallo-dep_Hydrolase"/>
</dbReference>
<dbReference type="RefSeq" id="WP_127691537.1">
    <property type="nucleotide sequence ID" value="NZ_RZUL01000005.1"/>
</dbReference>
<dbReference type="EMBL" id="RZUL01000005">
    <property type="protein sequence ID" value="RVT39839.1"/>
    <property type="molecule type" value="Genomic_DNA"/>
</dbReference>
<feature type="signal peptide" evidence="1">
    <location>
        <begin position="1"/>
        <end position="25"/>
    </location>
</feature>
<reference evidence="3 4" key="1">
    <citation type="submission" date="2019-01" db="EMBL/GenBank/DDBJ databases">
        <authorList>
            <person name="Chen W.-M."/>
        </authorList>
    </citation>
    <scope>NUCLEOTIDE SEQUENCE [LARGE SCALE GENOMIC DNA]</scope>
    <source>
        <strain evidence="3 4">TLA-22</strain>
    </source>
</reference>
<accession>A0A437J506</accession>
<comment type="caution">
    <text evidence="3">The sequence shown here is derived from an EMBL/GenBank/DDBJ whole genome shotgun (WGS) entry which is preliminary data.</text>
</comment>
<name>A0A437J506_9SPHN</name>
<dbReference type="InterPro" id="IPR011059">
    <property type="entry name" value="Metal-dep_hydrolase_composite"/>
</dbReference>
<keyword evidence="1" id="KW-0732">Signal</keyword>
<feature type="domain" description="Amidohydrolase 3" evidence="2">
    <location>
        <begin position="307"/>
        <end position="410"/>
    </location>
</feature>
<evidence type="ECO:0000313" key="4">
    <source>
        <dbReference type="Proteomes" id="UP000282977"/>
    </source>
</evidence>
<dbReference type="AlphaFoldDB" id="A0A437J506"/>
<evidence type="ECO:0000313" key="3">
    <source>
        <dbReference type="EMBL" id="RVT39839.1"/>
    </source>
</evidence>
<dbReference type="Gene3D" id="3.20.20.140">
    <property type="entry name" value="Metal-dependent hydrolases"/>
    <property type="match status" value="1"/>
</dbReference>
<proteinExistence type="predicted"/>
<dbReference type="InterPro" id="IPR032466">
    <property type="entry name" value="Metal_Hydrolase"/>
</dbReference>
<dbReference type="Gene3D" id="2.30.40.10">
    <property type="entry name" value="Urease, subunit C, domain 1"/>
    <property type="match status" value="1"/>
</dbReference>
<gene>
    <name evidence="3" type="ORF">ENE74_13930</name>
</gene>
<feature type="chain" id="PRO_5019496881" evidence="1">
    <location>
        <begin position="26"/>
        <end position="439"/>
    </location>
</feature>
<protein>
    <submittedName>
        <fullName evidence="3">Amidohydrolase</fullName>
    </submittedName>
</protein>
<dbReference type="SUPFAM" id="SSF51556">
    <property type="entry name" value="Metallo-dependent hydrolases"/>
    <property type="match status" value="1"/>
</dbReference>
<dbReference type="SUPFAM" id="SSF51338">
    <property type="entry name" value="Composite domain of metallo-dependent hydrolases"/>
    <property type="match status" value="1"/>
</dbReference>
<dbReference type="OrthoDB" id="9802793at2"/>
<keyword evidence="4" id="KW-1185">Reference proteome</keyword>
<keyword evidence="3" id="KW-0378">Hydrolase</keyword>
<dbReference type="Proteomes" id="UP000282977">
    <property type="component" value="Unassembled WGS sequence"/>
</dbReference>
<sequence>MTQRKKWAARAGAAALSLLVTSAMAQTIAITGGMVAIGDGSEPIENGTVVIVNGKVMAAGANVAIPPGAQRIDATGQWVTPGIMSGFSRVGLVEVGAVDPTNDSEAPDSPFSAALDVSTAINPLVNPIAINRSSGITRAVVAPAASKSIFAGQGAIIDLGADADAVTVPRAFQMVEMGEKGAGNAGGSRPAAHLMFRELLAEAQDYARNPAGYDGRSKDNLLLRADARALVPVVQGKMPLLVHVESGTDILSVIALRKDFPALRIVLVGAAEGWRVAREIAAAKIPVIAGGLTDLPASFEMLAATQSNVGRMVEAGVLVAIGLTDRDEAFQLRHAMQQAGNMVALQKVPGAKGLSWGQALRTISAAPAEAMGLGDRMGSLRPGRVGDVVIWDGDPLELMSAPVAVFIDGKQQPLDNRQTKLRDRYATPGEGALPKAYEF</sequence>
<dbReference type="PANTHER" id="PTHR43135">
    <property type="entry name" value="ALPHA-D-RIBOSE 1-METHYLPHOSPHONATE 5-TRIPHOSPHATE DIPHOSPHATASE"/>
    <property type="match status" value="1"/>
</dbReference>
<organism evidence="3 4">
    <name type="scientific">Sphingobium algorifonticola</name>
    <dbReference type="NCBI Taxonomy" id="2008318"/>
    <lineage>
        <taxon>Bacteria</taxon>
        <taxon>Pseudomonadati</taxon>
        <taxon>Pseudomonadota</taxon>
        <taxon>Alphaproteobacteria</taxon>
        <taxon>Sphingomonadales</taxon>
        <taxon>Sphingomonadaceae</taxon>
        <taxon>Sphingobium</taxon>
    </lineage>
</organism>
<evidence type="ECO:0000256" key="1">
    <source>
        <dbReference type="SAM" id="SignalP"/>
    </source>
</evidence>
<dbReference type="PANTHER" id="PTHR43135:SF3">
    <property type="entry name" value="ALPHA-D-RIBOSE 1-METHYLPHOSPHONATE 5-TRIPHOSPHATE DIPHOSPHATASE"/>
    <property type="match status" value="1"/>
</dbReference>